<dbReference type="Proteomes" id="UP000071778">
    <property type="component" value="Chromosome"/>
</dbReference>
<evidence type="ECO:0000313" key="1">
    <source>
        <dbReference type="EMBL" id="AMP08053.1"/>
    </source>
</evidence>
<proteinExistence type="predicted"/>
<reference evidence="1 2" key="1">
    <citation type="submission" date="2015-11" db="EMBL/GenBank/DDBJ databases">
        <title>Exploring the genomic traits of fungus-feeding bacterial genus Collimonas.</title>
        <authorList>
            <person name="Song C."/>
            <person name="Schmidt R."/>
            <person name="de Jager V."/>
            <person name="Krzyzanowska D."/>
            <person name="Jongedijk E."/>
            <person name="Cankar K."/>
            <person name="Beekwilder J."/>
            <person name="van Veen A."/>
            <person name="de Boer W."/>
            <person name="van Veen J.A."/>
            <person name="Garbeva P."/>
        </authorList>
    </citation>
    <scope>NUCLEOTIDE SEQUENCE [LARGE SCALE GENOMIC DNA]</scope>
    <source>
        <strain evidence="1 2">Ter282</strain>
    </source>
</reference>
<dbReference type="OrthoDB" id="8907939at2"/>
<dbReference type="AlphaFoldDB" id="A0A127PKB8"/>
<dbReference type="EMBL" id="CP013235">
    <property type="protein sequence ID" value="AMP08053.1"/>
    <property type="molecule type" value="Genomic_DNA"/>
</dbReference>
<dbReference type="PATRIC" id="fig|279058.17.peg.251"/>
<dbReference type="RefSeq" id="WP_061531955.1">
    <property type="nucleotide sequence ID" value="NZ_CP013233.1"/>
</dbReference>
<name>A0A127PKB8_9BURK</name>
<protein>
    <submittedName>
        <fullName evidence="1">Uncharacterized protein</fullName>
    </submittedName>
</protein>
<keyword evidence="2" id="KW-1185">Reference proteome</keyword>
<gene>
    <name evidence="1" type="ORF">CAter282_0231</name>
</gene>
<sequence length="120" mass="13640">MRMSDEEYFRSCVAKERILAKLLGHENIEECYESAGVLWDNGKALPKWTRDWSACGPLMVQYDLSPVYDHPPDHAPSTRVTIGAIVAQFTDHPSKQQAVMYAIVKAAIHVLEYRKAHHMA</sequence>
<organism evidence="1 2">
    <name type="scientific">Collimonas arenae</name>
    <dbReference type="NCBI Taxonomy" id="279058"/>
    <lineage>
        <taxon>Bacteria</taxon>
        <taxon>Pseudomonadati</taxon>
        <taxon>Pseudomonadota</taxon>
        <taxon>Betaproteobacteria</taxon>
        <taxon>Burkholderiales</taxon>
        <taxon>Oxalobacteraceae</taxon>
        <taxon>Collimonas</taxon>
    </lineage>
</organism>
<evidence type="ECO:0000313" key="2">
    <source>
        <dbReference type="Proteomes" id="UP000071778"/>
    </source>
</evidence>
<accession>A0A127PKB8</accession>